<organism evidence="1 2">
    <name type="scientific">Wuchereria bancrofti</name>
    <dbReference type="NCBI Taxonomy" id="6293"/>
    <lineage>
        <taxon>Eukaryota</taxon>
        <taxon>Metazoa</taxon>
        <taxon>Ecdysozoa</taxon>
        <taxon>Nematoda</taxon>
        <taxon>Chromadorea</taxon>
        <taxon>Rhabditida</taxon>
        <taxon>Spirurina</taxon>
        <taxon>Spiruromorpha</taxon>
        <taxon>Filarioidea</taxon>
        <taxon>Onchocercidae</taxon>
        <taxon>Wuchereria</taxon>
    </lineage>
</organism>
<name>A0AAF5PTT7_WUCBA</name>
<proteinExistence type="predicted"/>
<reference evidence="2" key="3">
    <citation type="submission" date="2024-02" db="UniProtKB">
        <authorList>
            <consortium name="WormBaseParasite"/>
        </authorList>
    </citation>
    <scope>IDENTIFICATION</scope>
    <source>
        <strain evidence="2">pt0022</strain>
    </source>
</reference>
<protein>
    <submittedName>
        <fullName evidence="2">Uncharacterized protein</fullName>
    </submittedName>
</protein>
<evidence type="ECO:0000313" key="1">
    <source>
        <dbReference type="Proteomes" id="UP000093561"/>
    </source>
</evidence>
<dbReference type="AlphaFoldDB" id="A0AAF5PTT7"/>
<evidence type="ECO:0000313" key="2">
    <source>
        <dbReference type="WBParaSite" id="mrna-Wban_05693"/>
    </source>
</evidence>
<reference evidence="1" key="2">
    <citation type="journal article" date="2016" name="Mol. Ecol.">
        <title>Population genomics of the filarial nematode parasite Wuchereria bancrofti from mosquitoes.</title>
        <authorList>
            <person name="Small S.T."/>
            <person name="Reimer L.J."/>
            <person name="Tisch D.J."/>
            <person name="King C.L."/>
            <person name="Christensen B.M."/>
            <person name="Siba P.M."/>
            <person name="Kazura J.W."/>
            <person name="Serre D."/>
            <person name="Zimmerman P.A."/>
        </authorList>
    </citation>
    <scope>NUCLEOTIDE SEQUENCE</scope>
    <source>
        <strain evidence="1">pt0022</strain>
    </source>
</reference>
<sequence>MGQGKTIICLVMFKAMNRLINKHCGMKSLSVLIECFVSRNVQLKRLEKWTDPFPYSQKVNRDFYVSEK</sequence>
<accession>A0AAF5PTT7</accession>
<reference evidence="1" key="1">
    <citation type="submission" date="2015-03" db="EMBL/GenBank/DDBJ databases">
        <title>Wuchereria bancrofti Genome Sequencing Papua New Guinea Strain.</title>
        <authorList>
            <person name="Small S.T."/>
            <person name="Serre D."/>
            <person name="Zimmerman P.A."/>
        </authorList>
    </citation>
    <scope>NUCLEOTIDE SEQUENCE [LARGE SCALE GENOMIC DNA]</scope>
    <source>
        <strain evidence="1">pt0022</strain>
    </source>
</reference>
<dbReference type="WBParaSite" id="mrna-Wban_05693">
    <property type="protein sequence ID" value="mrna-Wban_05693"/>
    <property type="gene ID" value="Wban_05693"/>
</dbReference>
<dbReference type="Proteomes" id="UP000093561">
    <property type="component" value="Unassembled WGS sequence"/>
</dbReference>